<sequence>METDSSYNYSFKDFKVFVSIYRMPTQSGITIVLMELLRCYVIVVILSHILIATRVSGSTRLVLEVVIHIIIVAIITIIIIIIVIAVIFTNIVMIIVVISSVEMEDCAGGHTAHKVRLEGLNFELLSTALLAAELETLLASDPKQLFGKSLKMHSKP</sequence>
<feature type="transmembrane region" description="Helical" evidence="1">
    <location>
        <begin position="29"/>
        <end position="53"/>
    </location>
</feature>
<feature type="transmembrane region" description="Helical" evidence="1">
    <location>
        <begin position="65"/>
        <end position="98"/>
    </location>
</feature>
<gene>
    <name evidence="2" type="ORF">AK812_SmicGene7580</name>
</gene>
<reference evidence="2 3" key="1">
    <citation type="submission" date="2016-02" db="EMBL/GenBank/DDBJ databases">
        <title>Genome analysis of coral dinoflagellate symbionts highlights evolutionary adaptations to a symbiotic lifestyle.</title>
        <authorList>
            <person name="Aranda M."/>
            <person name="Li Y."/>
            <person name="Liew Y.J."/>
            <person name="Baumgarten S."/>
            <person name="Simakov O."/>
            <person name="Wilson M."/>
            <person name="Piel J."/>
            <person name="Ashoor H."/>
            <person name="Bougouffa S."/>
            <person name="Bajic V.B."/>
            <person name="Ryu T."/>
            <person name="Ravasi T."/>
            <person name="Bayer T."/>
            <person name="Micklem G."/>
            <person name="Kim H."/>
            <person name="Bhak J."/>
            <person name="Lajeunesse T.C."/>
            <person name="Voolstra C.R."/>
        </authorList>
    </citation>
    <scope>NUCLEOTIDE SEQUENCE [LARGE SCALE GENOMIC DNA]</scope>
    <source>
        <strain evidence="2 3">CCMP2467</strain>
    </source>
</reference>
<dbReference type="Proteomes" id="UP000186817">
    <property type="component" value="Unassembled WGS sequence"/>
</dbReference>
<evidence type="ECO:0000313" key="2">
    <source>
        <dbReference type="EMBL" id="OLQ08907.1"/>
    </source>
</evidence>
<keyword evidence="3" id="KW-1185">Reference proteome</keyword>
<dbReference type="AlphaFoldDB" id="A0A1Q9END8"/>
<proteinExistence type="predicted"/>
<comment type="caution">
    <text evidence="2">The sequence shown here is derived from an EMBL/GenBank/DDBJ whole genome shotgun (WGS) entry which is preliminary data.</text>
</comment>
<evidence type="ECO:0000256" key="1">
    <source>
        <dbReference type="SAM" id="Phobius"/>
    </source>
</evidence>
<keyword evidence="1" id="KW-1133">Transmembrane helix</keyword>
<evidence type="ECO:0000313" key="3">
    <source>
        <dbReference type="Proteomes" id="UP000186817"/>
    </source>
</evidence>
<dbReference type="EMBL" id="LSRX01000108">
    <property type="protein sequence ID" value="OLQ08907.1"/>
    <property type="molecule type" value="Genomic_DNA"/>
</dbReference>
<name>A0A1Q9END8_SYMMI</name>
<protein>
    <submittedName>
        <fullName evidence="2">Uncharacterized protein</fullName>
    </submittedName>
</protein>
<organism evidence="2 3">
    <name type="scientific">Symbiodinium microadriaticum</name>
    <name type="common">Dinoflagellate</name>
    <name type="synonym">Zooxanthella microadriatica</name>
    <dbReference type="NCBI Taxonomy" id="2951"/>
    <lineage>
        <taxon>Eukaryota</taxon>
        <taxon>Sar</taxon>
        <taxon>Alveolata</taxon>
        <taxon>Dinophyceae</taxon>
        <taxon>Suessiales</taxon>
        <taxon>Symbiodiniaceae</taxon>
        <taxon>Symbiodinium</taxon>
    </lineage>
</organism>
<keyword evidence="1" id="KW-0472">Membrane</keyword>
<keyword evidence="1" id="KW-0812">Transmembrane</keyword>
<accession>A0A1Q9END8</accession>